<organism evidence="1 2">
    <name type="scientific">Penicillium digitatum</name>
    <name type="common">Green mold</name>
    <dbReference type="NCBI Taxonomy" id="36651"/>
    <lineage>
        <taxon>Eukaryota</taxon>
        <taxon>Fungi</taxon>
        <taxon>Dikarya</taxon>
        <taxon>Ascomycota</taxon>
        <taxon>Pezizomycotina</taxon>
        <taxon>Eurotiomycetes</taxon>
        <taxon>Eurotiomycetidae</taxon>
        <taxon>Eurotiales</taxon>
        <taxon>Aspergillaceae</taxon>
        <taxon>Penicillium</taxon>
    </lineage>
</organism>
<accession>A0A7T7BPF9</accession>
<dbReference type="GeneID" id="90952355"/>
<dbReference type="Proteomes" id="UP000595662">
    <property type="component" value="Chromosome 5"/>
</dbReference>
<protein>
    <submittedName>
        <fullName evidence="1">Uncharacterized protein</fullName>
    </submittedName>
</protein>
<sequence>MRSLIFHHVEIGKRSHPSVVVFWRLIRFATEPKRLQTVGDHLSANIQPESLESLARFNPDTESTLGVGHVKVNICDSRERCNAGVSLFTIGVEDVGSSNPAHRREFEERLHAACMYGVFRVKPFRESFSEAFQLRDEQSQTKHRCFRAAAVRLVAWTNRYQRQARQ</sequence>
<evidence type="ECO:0000313" key="2">
    <source>
        <dbReference type="Proteomes" id="UP000595662"/>
    </source>
</evidence>
<reference evidence="1 2" key="1">
    <citation type="submission" date="2020-08" db="EMBL/GenBank/DDBJ databases">
        <title>The completed genome sequence of the pathogenic ascomycete fungus Penicillium digitatum.</title>
        <authorList>
            <person name="Wang M."/>
        </authorList>
    </citation>
    <scope>NUCLEOTIDE SEQUENCE [LARGE SCALE GENOMIC DNA]</scope>
    <source>
        <strain evidence="1 2">PdW03</strain>
    </source>
</reference>
<gene>
    <name evidence="1" type="ORF">Pdw03_2194</name>
</gene>
<dbReference type="AlphaFoldDB" id="A0A7T7BPF9"/>
<dbReference type="EMBL" id="CP060778">
    <property type="protein sequence ID" value="QQK47296.1"/>
    <property type="molecule type" value="Genomic_DNA"/>
</dbReference>
<dbReference type="RefSeq" id="XP_065957839.1">
    <property type="nucleotide sequence ID" value="XM_066100112.1"/>
</dbReference>
<proteinExistence type="predicted"/>
<evidence type="ECO:0000313" key="1">
    <source>
        <dbReference type="EMBL" id="QQK47296.1"/>
    </source>
</evidence>
<name>A0A7T7BPF9_PENDI</name>